<evidence type="ECO:0000256" key="11">
    <source>
        <dbReference type="PROSITE-ProRule" id="PRU01360"/>
    </source>
</evidence>
<evidence type="ECO:0000259" key="16">
    <source>
        <dbReference type="Pfam" id="PF07715"/>
    </source>
</evidence>
<dbReference type="Gene3D" id="2.40.170.20">
    <property type="entry name" value="TonB-dependent receptor, beta-barrel domain"/>
    <property type="match status" value="1"/>
</dbReference>
<dbReference type="SUPFAM" id="SSF56935">
    <property type="entry name" value="Porins"/>
    <property type="match status" value="1"/>
</dbReference>
<feature type="region of interest" description="Disordered" evidence="13">
    <location>
        <begin position="314"/>
        <end position="336"/>
    </location>
</feature>
<evidence type="ECO:0000256" key="6">
    <source>
        <dbReference type="ARBA" id="ARBA00023004"/>
    </source>
</evidence>
<dbReference type="GO" id="GO:0009279">
    <property type="term" value="C:cell outer membrane"/>
    <property type="evidence" value="ECO:0007669"/>
    <property type="project" value="UniProtKB-SubCell"/>
</dbReference>
<feature type="signal peptide" evidence="14">
    <location>
        <begin position="1"/>
        <end position="25"/>
    </location>
</feature>
<dbReference type="InterPro" id="IPR012910">
    <property type="entry name" value="Plug_dom"/>
</dbReference>
<feature type="chain" id="PRO_5031071538" evidence="14">
    <location>
        <begin position="26"/>
        <end position="719"/>
    </location>
</feature>
<keyword evidence="6" id="KW-0408">Iron</keyword>
<proteinExistence type="inferred from homology"/>
<evidence type="ECO:0000256" key="5">
    <source>
        <dbReference type="ARBA" id="ARBA00022692"/>
    </source>
</evidence>
<dbReference type="InterPro" id="IPR036942">
    <property type="entry name" value="Beta-barrel_TonB_sf"/>
</dbReference>
<dbReference type="Proteomes" id="UP000571950">
    <property type="component" value="Unassembled WGS sequence"/>
</dbReference>
<organism evidence="17 18">
    <name type="scientific">Sphingobium jiangsuense</name>
    <dbReference type="NCBI Taxonomy" id="870476"/>
    <lineage>
        <taxon>Bacteria</taxon>
        <taxon>Pseudomonadati</taxon>
        <taxon>Pseudomonadota</taxon>
        <taxon>Alphaproteobacteria</taxon>
        <taxon>Sphingomonadales</taxon>
        <taxon>Sphingomonadaceae</taxon>
        <taxon>Sphingobium</taxon>
    </lineage>
</organism>
<dbReference type="Pfam" id="PF07715">
    <property type="entry name" value="Plug"/>
    <property type="match status" value="1"/>
</dbReference>
<dbReference type="Pfam" id="PF00593">
    <property type="entry name" value="TonB_dep_Rec_b-barrel"/>
    <property type="match status" value="1"/>
</dbReference>
<keyword evidence="9 11" id="KW-0472">Membrane</keyword>
<name>A0A7W6BLR1_9SPHN</name>
<keyword evidence="3 11" id="KW-1134">Transmembrane beta strand</keyword>
<feature type="domain" description="TonB-dependent receptor plug" evidence="16">
    <location>
        <begin position="50"/>
        <end position="156"/>
    </location>
</feature>
<evidence type="ECO:0000256" key="8">
    <source>
        <dbReference type="ARBA" id="ARBA00023077"/>
    </source>
</evidence>
<dbReference type="RefSeq" id="WP_188071641.1">
    <property type="nucleotide sequence ID" value="NZ_BSPS01000008.1"/>
</dbReference>
<dbReference type="PANTHER" id="PTHR32552">
    <property type="entry name" value="FERRICHROME IRON RECEPTOR-RELATED"/>
    <property type="match status" value="1"/>
</dbReference>
<dbReference type="PANTHER" id="PTHR32552:SF81">
    <property type="entry name" value="TONB-DEPENDENT OUTER MEMBRANE RECEPTOR"/>
    <property type="match status" value="1"/>
</dbReference>
<evidence type="ECO:0000256" key="12">
    <source>
        <dbReference type="RuleBase" id="RU003357"/>
    </source>
</evidence>
<evidence type="ECO:0000256" key="14">
    <source>
        <dbReference type="SAM" id="SignalP"/>
    </source>
</evidence>
<dbReference type="GO" id="GO:0006826">
    <property type="term" value="P:iron ion transport"/>
    <property type="evidence" value="ECO:0007669"/>
    <property type="project" value="UniProtKB-KW"/>
</dbReference>
<feature type="domain" description="TonB-dependent receptor-like beta-barrel" evidence="15">
    <location>
        <begin position="235"/>
        <end position="680"/>
    </location>
</feature>
<keyword evidence="5 11" id="KW-0812">Transmembrane</keyword>
<dbReference type="CDD" id="cd01347">
    <property type="entry name" value="ligand_gated_channel"/>
    <property type="match status" value="1"/>
</dbReference>
<keyword evidence="2 11" id="KW-0813">Transport</keyword>
<sequence>MISKIFVTRSTLTLLLASASIPALAQTADDASSGGLQDIVVTAERRTQSLQKVPISATVLTGDDLQEKGVANLGDIQQVAPSVAINTYNRSTFINIRGVGIAQSAPTSSTGVAYYIDGVFIPNEQYIGFSFFDFSSVEVLRGPQGTLTGQNSTGGALYVRTPDPDFSRLSGYIEETIGNYEQFRTIGAVNVPISSNVALRVAGIYDKRDSFSKQIGTSPSNPGNVDFYAFRSNLLIEPSSSLGINLRWEHFNNDSDNNAVTNRTLLPTVGPRVVKEDAISFLRNVGNRYSGEVRLDLSDAVRWRTNISYQDAYTRDQADGDRTDTALPRPPASNTGRVSLINTTHEIFIAETNLLSTGNAPLQWVVGAFYMHGDVGLDQRRDNNNTVTFVSSTSTILADATNTTKAGFGQINYKPSDAIEFIVGARYSEDKQVYTRNGATDVQKSDKLTGRIAVNFYPTENVTLYATASRGYKAGGVNLSTGVAPFGPEENTVYELGFKTSLLDRHLRVNGDIFYSDYKDIQFSSLFNGLPVTQNAASARSKGAELEVTGQFDALAFNMGVGYLDAKFAQSICLNNTNNPGGDRVRCASSATPTTADDFVPEDRRLPFAPKWTINGGIQYAIPLGNATLTPRVQWSHVSSQYATPFPAVATIVPGRDIVDLRATLEPNERFLIEGFVTNLFDKLYIASQVQNASSADGGIIYGAPRQFGARVRVKLGPL</sequence>
<dbReference type="PROSITE" id="PS52016">
    <property type="entry name" value="TONB_DEPENDENT_REC_3"/>
    <property type="match status" value="1"/>
</dbReference>
<keyword evidence="17" id="KW-0675">Receptor</keyword>
<evidence type="ECO:0000313" key="18">
    <source>
        <dbReference type="Proteomes" id="UP000571950"/>
    </source>
</evidence>
<dbReference type="EMBL" id="JACIDT010000005">
    <property type="protein sequence ID" value="MBB3926095.1"/>
    <property type="molecule type" value="Genomic_DNA"/>
</dbReference>
<keyword evidence="8 12" id="KW-0798">TonB box</keyword>
<comment type="caution">
    <text evidence="17">The sequence shown here is derived from an EMBL/GenBank/DDBJ whole genome shotgun (WGS) entry which is preliminary data.</text>
</comment>
<keyword evidence="7" id="KW-0406">Ion transport</keyword>
<comment type="subcellular location">
    <subcellularLocation>
        <location evidence="1 11">Cell outer membrane</location>
        <topology evidence="1 11">Multi-pass membrane protein</topology>
    </subcellularLocation>
</comment>
<dbReference type="InterPro" id="IPR000531">
    <property type="entry name" value="Beta-barrel_TonB"/>
</dbReference>
<gene>
    <name evidence="17" type="ORF">GGR43_001810</name>
</gene>
<keyword evidence="4" id="KW-0410">Iron transport</keyword>
<dbReference type="InterPro" id="IPR039426">
    <property type="entry name" value="TonB-dep_rcpt-like"/>
</dbReference>
<dbReference type="AlphaFoldDB" id="A0A7W6BLR1"/>
<keyword evidence="10 11" id="KW-0998">Cell outer membrane</keyword>
<feature type="compositionally biased region" description="Basic and acidic residues" evidence="13">
    <location>
        <begin position="314"/>
        <end position="324"/>
    </location>
</feature>
<evidence type="ECO:0000256" key="3">
    <source>
        <dbReference type="ARBA" id="ARBA00022452"/>
    </source>
</evidence>
<evidence type="ECO:0000256" key="13">
    <source>
        <dbReference type="SAM" id="MobiDB-lite"/>
    </source>
</evidence>
<keyword evidence="14" id="KW-0732">Signal</keyword>
<evidence type="ECO:0000259" key="15">
    <source>
        <dbReference type="Pfam" id="PF00593"/>
    </source>
</evidence>
<keyword evidence="18" id="KW-1185">Reference proteome</keyword>
<evidence type="ECO:0000256" key="10">
    <source>
        <dbReference type="ARBA" id="ARBA00023237"/>
    </source>
</evidence>
<evidence type="ECO:0000313" key="17">
    <source>
        <dbReference type="EMBL" id="MBB3926095.1"/>
    </source>
</evidence>
<protein>
    <submittedName>
        <fullName evidence="17">Iron complex outermembrane receptor protein</fullName>
    </submittedName>
</protein>
<evidence type="ECO:0000256" key="7">
    <source>
        <dbReference type="ARBA" id="ARBA00023065"/>
    </source>
</evidence>
<comment type="similarity">
    <text evidence="11 12">Belongs to the TonB-dependent receptor family.</text>
</comment>
<evidence type="ECO:0000256" key="2">
    <source>
        <dbReference type="ARBA" id="ARBA00022448"/>
    </source>
</evidence>
<evidence type="ECO:0000256" key="4">
    <source>
        <dbReference type="ARBA" id="ARBA00022496"/>
    </source>
</evidence>
<accession>A0A7W6BLR1</accession>
<evidence type="ECO:0000256" key="9">
    <source>
        <dbReference type="ARBA" id="ARBA00023136"/>
    </source>
</evidence>
<reference evidence="17 18" key="1">
    <citation type="submission" date="2020-08" db="EMBL/GenBank/DDBJ databases">
        <title>Genomic Encyclopedia of Type Strains, Phase IV (KMG-IV): sequencing the most valuable type-strain genomes for metagenomic binning, comparative biology and taxonomic classification.</title>
        <authorList>
            <person name="Goeker M."/>
        </authorList>
    </citation>
    <scope>NUCLEOTIDE SEQUENCE [LARGE SCALE GENOMIC DNA]</scope>
    <source>
        <strain evidence="17 18">DSM 26189</strain>
    </source>
</reference>
<evidence type="ECO:0000256" key="1">
    <source>
        <dbReference type="ARBA" id="ARBA00004571"/>
    </source>
</evidence>